<dbReference type="InterPro" id="IPR002716">
    <property type="entry name" value="PIN_dom"/>
</dbReference>
<dbReference type="InterPro" id="IPR029060">
    <property type="entry name" value="PIN-like_dom_sf"/>
</dbReference>
<evidence type="ECO:0000259" key="1">
    <source>
        <dbReference type="SMART" id="SM00670"/>
    </source>
</evidence>
<proteinExistence type="predicted"/>
<dbReference type="Gene3D" id="3.40.50.1010">
    <property type="entry name" value="5'-nuclease"/>
    <property type="match status" value="1"/>
</dbReference>
<organism evidence="2 3">
    <name type="scientific">Dyadobacter psychrophilus</name>
    <dbReference type="NCBI Taxonomy" id="651661"/>
    <lineage>
        <taxon>Bacteria</taxon>
        <taxon>Pseudomonadati</taxon>
        <taxon>Bacteroidota</taxon>
        <taxon>Cytophagia</taxon>
        <taxon>Cytophagales</taxon>
        <taxon>Spirosomataceae</taxon>
        <taxon>Dyadobacter</taxon>
    </lineage>
</organism>
<dbReference type="PANTHER" id="PTHR34610">
    <property type="entry name" value="SSL7007 PROTEIN"/>
    <property type="match status" value="1"/>
</dbReference>
<dbReference type="SMART" id="SM00670">
    <property type="entry name" value="PINc"/>
    <property type="match status" value="1"/>
</dbReference>
<reference evidence="3" key="1">
    <citation type="submission" date="2017-02" db="EMBL/GenBank/DDBJ databases">
        <authorList>
            <person name="Varghese N."/>
            <person name="Submissions S."/>
        </authorList>
    </citation>
    <scope>NUCLEOTIDE SEQUENCE [LARGE SCALE GENOMIC DNA]</scope>
    <source>
        <strain evidence="3">DSM 22270</strain>
    </source>
</reference>
<accession>A0A1T5CQ59</accession>
<dbReference type="RefSeq" id="WP_082213899.1">
    <property type="nucleotide sequence ID" value="NZ_FUZA01000001.1"/>
</dbReference>
<name>A0A1T5CQ59_9BACT</name>
<gene>
    <name evidence="2" type="ORF">SAMN05660293_01435</name>
</gene>
<dbReference type="EMBL" id="FUZA01000001">
    <property type="protein sequence ID" value="SKB61481.1"/>
    <property type="molecule type" value="Genomic_DNA"/>
</dbReference>
<keyword evidence="3" id="KW-1185">Reference proteome</keyword>
<dbReference type="SUPFAM" id="SSF88723">
    <property type="entry name" value="PIN domain-like"/>
    <property type="match status" value="1"/>
</dbReference>
<dbReference type="Proteomes" id="UP000190897">
    <property type="component" value="Unassembled WGS sequence"/>
</dbReference>
<dbReference type="AlphaFoldDB" id="A0A1T5CQ59"/>
<dbReference type="NCBIfam" id="TIGR00305">
    <property type="entry name" value="putative toxin-antitoxin system toxin component, PIN family"/>
    <property type="match status" value="1"/>
</dbReference>
<dbReference type="InterPro" id="IPR002850">
    <property type="entry name" value="PIN_toxin-like"/>
</dbReference>
<protein>
    <recommendedName>
        <fullName evidence="1">PIN domain-containing protein</fullName>
    </recommendedName>
</protein>
<evidence type="ECO:0000313" key="2">
    <source>
        <dbReference type="EMBL" id="SKB61481.1"/>
    </source>
</evidence>
<dbReference type="PANTHER" id="PTHR34610:SF4">
    <property type="entry name" value="SLL8027 PROTEIN"/>
    <property type="match status" value="1"/>
</dbReference>
<feature type="domain" description="PIN" evidence="1">
    <location>
        <begin position="6"/>
        <end position="118"/>
    </location>
</feature>
<sequence>MRNNPERIILDTNLWISFLISKDFSKLDKILFSRKCRLVFSEELMQEFLQVAGRPKFRKHFSSDDFEAILESIEAYADFVHVTTETTLCRDPKDNFLLSLAIDSKAAYLLTGDADLLNIEKIDDTEILTISNFLHKI</sequence>
<dbReference type="Pfam" id="PF13470">
    <property type="entry name" value="PIN_3"/>
    <property type="match status" value="1"/>
</dbReference>
<evidence type="ECO:0000313" key="3">
    <source>
        <dbReference type="Proteomes" id="UP000190897"/>
    </source>
</evidence>
<dbReference type="OrthoDB" id="597986at2"/>
<dbReference type="STRING" id="651661.SAMN05660293_01435"/>